<evidence type="ECO:0000256" key="1">
    <source>
        <dbReference type="ARBA" id="ARBA00007310"/>
    </source>
</evidence>
<dbReference type="GO" id="GO:0005874">
    <property type="term" value="C:microtubule"/>
    <property type="evidence" value="ECO:0007669"/>
    <property type="project" value="UniProtKB-KW"/>
</dbReference>
<dbReference type="GO" id="GO:0003777">
    <property type="term" value="F:microtubule motor activity"/>
    <property type="evidence" value="ECO:0007669"/>
    <property type="project" value="InterPro"/>
</dbReference>
<dbReference type="GeneID" id="111008261"/>
<evidence type="ECO:0000256" key="4">
    <source>
        <dbReference type="ARBA" id="ARBA00022840"/>
    </source>
</evidence>
<dbReference type="GO" id="GO:0005524">
    <property type="term" value="F:ATP binding"/>
    <property type="evidence" value="ECO:0007669"/>
    <property type="project" value="UniProtKB-UniRule"/>
</dbReference>
<dbReference type="Proteomes" id="UP000504603">
    <property type="component" value="Unplaced"/>
</dbReference>
<dbReference type="RefSeq" id="XP_022136593.1">
    <property type="nucleotide sequence ID" value="XM_022280901.1"/>
</dbReference>
<dbReference type="CDD" id="cd01374">
    <property type="entry name" value="KISc_CENP_E"/>
    <property type="match status" value="1"/>
</dbReference>
<dbReference type="InterPro" id="IPR036961">
    <property type="entry name" value="Kinesin_motor_dom_sf"/>
</dbReference>
<evidence type="ECO:0000256" key="9">
    <source>
        <dbReference type="SAM" id="Coils"/>
    </source>
</evidence>
<evidence type="ECO:0000256" key="3">
    <source>
        <dbReference type="ARBA" id="ARBA00022741"/>
    </source>
</evidence>
<dbReference type="SMART" id="SM00129">
    <property type="entry name" value="KISc"/>
    <property type="match status" value="1"/>
</dbReference>
<dbReference type="PROSITE" id="PS50067">
    <property type="entry name" value="KINESIN_MOTOR_2"/>
    <property type="match status" value="1"/>
</dbReference>
<dbReference type="InterPro" id="IPR027417">
    <property type="entry name" value="P-loop_NTPase"/>
</dbReference>
<dbReference type="RefSeq" id="XP_022136594.1">
    <property type="nucleotide sequence ID" value="XM_022280902.1"/>
</dbReference>
<protein>
    <recommendedName>
        <fullName evidence="8">Kinesin-like protein</fullName>
    </recommendedName>
</protein>
<dbReference type="FunFam" id="3.40.850.10:FF:000016">
    <property type="entry name" value="Kinesin-like protein"/>
    <property type="match status" value="1"/>
</dbReference>
<keyword evidence="5 9" id="KW-0175">Coiled coil</keyword>
<reference evidence="13 14" key="1">
    <citation type="submission" date="2025-04" db="UniProtKB">
        <authorList>
            <consortium name="RefSeq"/>
        </authorList>
    </citation>
    <scope>IDENTIFICATION</scope>
    <source>
        <strain evidence="13 14">OHB3-1</strain>
    </source>
</reference>
<evidence type="ECO:0000256" key="5">
    <source>
        <dbReference type="ARBA" id="ARBA00023054"/>
    </source>
</evidence>
<feature type="domain" description="Kinesin motor" evidence="11">
    <location>
        <begin position="20"/>
        <end position="344"/>
    </location>
</feature>
<evidence type="ECO:0000259" key="11">
    <source>
        <dbReference type="PROSITE" id="PS50067"/>
    </source>
</evidence>
<keyword evidence="4 7" id="KW-0067">ATP-binding</keyword>
<dbReference type="GO" id="GO:0007018">
    <property type="term" value="P:microtubule-based movement"/>
    <property type="evidence" value="ECO:0007669"/>
    <property type="project" value="InterPro"/>
</dbReference>
<dbReference type="RefSeq" id="XP_022136595.1">
    <property type="nucleotide sequence ID" value="XM_022280903.1"/>
</dbReference>
<keyword evidence="2 8" id="KW-0493">Microtubule</keyword>
<dbReference type="Pfam" id="PF11995">
    <property type="entry name" value="DUF3490"/>
    <property type="match status" value="1"/>
</dbReference>
<evidence type="ECO:0000313" key="14">
    <source>
        <dbReference type="RefSeq" id="XP_022136594.1"/>
    </source>
</evidence>
<dbReference type="InterPro" id="IPR027640">
    <property type="entry name" value="Kinesin-like_fam"/>
</dbReference>
<dbReference type="PROSITE" id="PS00411">
    <property type="entry name" value="KINESIN_MOTOR_1"/>
    <property type="match status" value="1"/>
</dbReference>
<evidence type="ECO:0000313" key="15">
    <source>
        <dbReference type="RefSeq" id="XP_022136595.1"/>
    </source>
</evidence>
<sequence length="988" mass="111100">MGAVGEDELIMEETSGREERILVSVRLRPLNEKEVSRNDVSEWECINDNTVICRNALSVADRSLYPSVYTFDRVFGSDCTTRKVYEEGAKEVALSVVSGVNSTIFAYGQTSSGKTYTMSGITEFTIADIYDYIEKHPEREFLLKFSAIEIYNESVRDLLGIDSTPLRLLDDPERGTTVEKLTEETLTNWNHFKQLLSICEAQRQIGETSLNEASSRSHQILRLTIESSAREFLGNDKSSSLTATVNFVDLAGSERASQSLSAGTRLKEGCHINRSLLTLGTVIRKLSKGRNGHIPFRDSKLTRILQSSLGGNARTAIICTMSPARIHVEQSRNTLFFASCAKEVVTNAQVNVVVSDKALVKQLQRELARLESELRSSGHTSVTPDSTLLIREKDLQIEKLKKALRELTLERDYAQSQVKDLLKMVEDDKPLMPSTELDDHYPRLRVQSSWDLENHPAETTVMTDSRILGDVAGSFDASQDSGGHSSRSDDNFMHLVEFEKNSLQGKSPPRVAATVPSLVDTQLHMEEIEELSCDNSEDLCKEVRCIEMEESSIDRYLVSTMSGSSPERYIDSTTQSPIANTTTSRLKVADNEHSKKCKLESSPSVEDNKSNNFSPFYVVPSPEKPSPWMMEKDICTSGGLQLTRSRSCKASLMRTISIENIKEIQGTPPICFGKDFIGRPEGFQIKLAALRYNIETENSSQTCSQTSQKSTSKGAPGEQNVDVSEDEKSDVTSAIEPEQNRISNLHSENQLLNATKPISNLESENHLLDAAMLGAKPNPLESDEKNVEDIGMDPTQNDMRSDSKWPSEFRRLQTDIIELWHVCNVSLVHRTYFFLLFKGGDPADSIYMEVEFRRLSFLRDTFSQENQTVENGQTLTAALSMKALRRERQMLSRQMRKRLSEKQRETLLVEWGISLNSNHRRLQLAHLLWNDTKDMDHIGRSAAIVAKLVNYVEPEQAFKEMFGLNFTPRRGARGTTSLETKHQPCLIM</sequence>
<gene>
    <name evidence="13 14 15" type="primary">LOC111008261</name>
</gene>
<dbReference type="InterPro" id="IPR019821">
    <property type="entry name" value="Kinesin_motor_CS"/>
</dbReference>
<dbReference type="SUPFAM" id="SSF52540">
    <property type="entry name" value="P-loop containing nucleoside triphosphate hydrolases"/>
    <property type="match status" value="1"/>
</dbReference>
<dbReference type="Gene3D" id="3.40.850.10">
    <property type="entry name" value="Kinesin motor domain"/>
    <property type="match status" value="1"/>
</dbReference>
<dbReference type="OrthoDB" id="3176171at2759"/>
<feature type="compositionally biased region" description="Low complexity" evidence="10">
    <location>
        <begin position="699"/>
        <end position="713"/>
    </location>
</feature>
<evidence type="ECO:0000256" key="2">
    <source>
        <dbReference type="ARBA" id="ARBA00022701"/>
    </source>
</evidence>
<dbReference type="Pfam" id="PF00225">
    <property type="entry name" value="Kinesin"/>
    <property type="match status" value="1"/>
</dbReference>
<dbReference type="InterPro" id="IPR021881">
    <property type="entry name" value="NACK_C"/>
</dbReference>
<dbReference type="AlphaFoldDB" id="A0A6J1C4D1"/>
<dbReference type="PANTHER" id="PTHR47968:SF55">
    <property type="entry name" value="KINESIN-LIKE PROTEIN KIN-7H"/>
    <property type="match status" value="1"/>
</dbReference>
<evidence type="ECO:0000256" key="7">
    <source>
        <dbReference type="PROSITE-ProRule" id="PRU00283"/>
    </source>
</evidence>
<dbReference type="GO" id="GO:0008017">
    <property type="term" value="F:microtubule binding"/>
    <property type="evidence" value="ECO:0007669"/>
    <property type="project" value="InterPro"/>
</dbReference>
<keyword evidence="12" id="KW-1185">Reference proteome</keyword>
<evidence type="ECO:0000256" key="10">
    <source>
        <dbReference type="SAM" id="MobiDB-lite"/>
    </source>
</evidence>
<keyword evidence="6 7" id="KW-0505">Motor protein</keyword>
<evidence type="ECO:0000313" key="13">
    <source>
        <dbReference type="RefSeq" id="XP_022136593.1"/>
    </source>
</evidence>
<feature type="binding site" evidence="7">
    <location>
        <begin position="108"/>
        <end position="115"/>
    </location>
    <ligand>
        <name>ATP</name>
        <dbReference type="ChEBI" id="CHEBI:30616"/>
    </ligand>
</feature>
<evidence type="ECO:0000256" key="6">
    <source>
        <dbReference type="ARBA" id="ARBA00023175"/>
    </source>
</evidence>
<accession>A0A6J1C4D1</accession>
<feature type="coiled-coil region" evidence="9">
    <location>
        <begin position="353"/>
        <end position="417"/>
    </location>
</feature>
<dbReference type="PRINTS" id="PR00380">
    <property type="entry name" value="KINESINHEAVY"/>
</dbReference>
<feature type="region of interest" description="Disordered" evidence="10">
    <location>
        <begin position="696"/>
        <end position="746"/>
    </location>
</feature>
<keyword evidence="3 7" id="KW-0547">Nucleotide-binding</keyword>
<dbReference type="PANTHER" id="PTHR47968">
    <property type="entry name" value="CENTROMERE PROTEIN E"/>
    <property type="match status" value="1"/>
</dbReference>
<proteinExistence type="inferred from homology"/>
<dbReference type="InterPro" id="IPR001752">
    <property type="entry name" value="Kinesin_motor_dom"/>
</dbReference>
<dbReference type="KEGG" id="mcha:111008261"/>
<evidence type="ECO:0000313" key="12">
    <source>
        <dbReference type="Proteomes" id="UP000504603"/>
    </source>
</evidence>
<comment type="similarity">
    <text evidence="1">Belongs to the TRAFAC class myosin-kinesin ATPase superfamily. Kinesin family. KIN-7 subfamily.</text>
</comment>
<evidence type="ECO:0000256" key="8">
    <source>
        <dbReference type="RuleBase" id="RU000394"/>
    </source>
</evidence>
<organism evidence="12 15">
    <name type="scientific">Momordica charantia</name>
    <name type="common">Bitter gourd</name>
    <name type="synonym">Balsam pear</name>
    <dbReference type="NCBI Taxonomy" id="3673"/>
    <lineage>
        <taxon>Eukaryota</taxon>
        <taxon>Viridiplantae</taxon>
        <taxon>Streptophyta</taxon>
        <taxon>Embryophyta</taxon>
        <taxon>Tracheophyta</taxon>
        <taxon>Spermatophyta</taxon>
        <taxon>Magnoliopsida</taxon>
        <taxon>eudicotyledons</taxon>
        <taxon>Gunneridae</taxon>
        <taxon>Pentapetalae</taxon>
        <taxon>rosids</taxon>
        <taxon>fabids</taxon>
        <taxon>Cucurbitales</taxon>
        <taxon>Cucurbitaceae</taxon>
        <taxon>Momordiceae</taxon>
        <taxon>Momordica</taxon>
    </lineage>
</organism>
<name>A0A6J1C4D1_MOMCH</name>